<reference evidence="1 2" key="1">
    <citation type="journal article" date="2015" name="Nat. Commun.">
        <title>Outbred genome sequencing and CRISPR/Cas9 gene editing in butterflies.</title>
        <authorList>
            <person name="Li X."/>
            <person name="Fan D."/>
            <person name="Zhang W."/>
            <person name="Liu G."/>
            <person name="Zhang L."/>
            <person name="Zhao L."/>
            <person name="Fang X."/>
            <person name="Chen L."/>
            <person name="Dong Y."/>
            <person name="Chen Y."/>
            <person name="Ding Y."/>
            <person name="Zhao R."/>
            <person name="Feng M."/>
            <person name="Zhu Y."/>
            <person name="Feng Y."/>
            <person name="Jiang X."/>
            <person name="Zhu D."/>
            <person name="Xiang H."/>
            <person name="Feng X."/>
            <person name="Li S."/>
            <person name="Wang J."/>
            <person name="Zhang G."/>
            <person name="Kronforst M.R."/>
            <person name="Wang W."/>
        </authorList>
    </citation>
    <scope>NUCLEOTIDE SEQUENCE [LARGE SCALE GENOMIC DNA]</scope>
    <source>
        <strain evidence="1">Ya'a_city_454_Px</strain>
        <tissue evidence="1">Whole body</tissue>
    </source>
</reference>
<dbReference type="Pfam" id="PF20721">
    <property type="entry name" value="C19orf12"/>
    <property type="match status" value="1"/>
</dbReference>
<keyword evidence="2" id="KW-1185">Reference proteome</keyword>
<gene>
    <name evidence="1" type="ORF">RR46_07393</name>
</gene>
<protein>
    <submittedName>
        <fullName evidence="1">Uncharacterized protein</fullName>
    </submittedName>
</protein>
<evidence type="ECO:0000313" key="2">
    <source>
        <dbReference type="Proteomes" id="UP000053268"/>
    </source>
</evidence>
<dbReference type="EMBL" id="KQ459589">
    <property type="protein sequence ID" value="KPI97646.1"/>
    <property type="molecule type" value="Genomic_DNA"/>
</dbReference>
<organism evidence="1 2">
    <name type="scientific">Papilio xuthus</name>
    <name type="common">Asian swallowtail butterfly</name>
    <dbReference type="NCBI Taxonomy" id="66420"/>
    <lineage>
        <taxon>Eukaryota</taxon>
        <taxon>Metazoa</taxon>
        <taxon>Ecdysozoa</taxon>
        <taxon>Arthropoda</taxon>
        <taxon>Hexapoda</taxon>
        <taxon>Insecta</taxon>
        <taxon>Pterygota</taxon>
        <taxon>Neoptera</taxon>
        <taxon>Endopterygota</taxon>
        <taxon>Lepidoptera</taxon>
        <taxon>Glossata</taxon>
        <taxon>Ditrysia</taxon>
        <taxon>Papilionoidea</taxon>
        <taxon>Papilionidae</taxon>
        <taxon>Papilioninae</taxon>
        <taxon>Papilio</taxon>
    </lineage>
</organism>
<evidence type="ECO:0000313" key="1">
    <source>
        <dbReference type="EMBL" id="KPI97646.1"/>
    </source>
</evidence>
<dbReference type="InterPro" id="IPR033369">
    <property type="entry name" value="C19orf12"/>
</dbReference>
<sequence>MEVEPFIANGVRIDASWIEQIILLLVDEFDKCIAWDIDAAVLTGAFALVGGVLGGYAGGRVGAAIGAGVGGVSGYATSRLVSLRDVWDSIKRNLNELFYIILNFLARLSPDDYKWAFEMLMSCAASRRELVMKIIDFIAQKLGREVISRITAAQSVPINGY</sequence>
<dbReference type="AlphaFoldDB" id="A0A194PW92"/>
<accession>A0A194PW92</accession>
<name>A0A194PW92_PAPXU</name>
<proteinExistence type="predicted"/>
<dbReference type="Proteomes" id="UP000053268">
    <property type="component" value="Unassembled WGS sequence"/>
</dbReference>